<comment type="caution">
    <text evidence="1">The sequence shown here is derived from an EMBL/GenBank/DDBJ whole genome shotgun (WGS) entry which is preliminary data.</text>
</comment>
<gene>
    <name evidence="1" type="ORF">ABL78_0501</name>
</gene>
<dbReference type="AlphaFoldDB" id="A0A0N1PFA3"/>
<dbReference type="OMA" id="PMARNNA"/>
<protein>
    <submittedName>
        <fullName evidence="1">Uncharacterized protein</fullName>
    </submittedName>
</protein>
<reference evidence="1 2" key="1">
    <citation type="journal article" date="2015" name="PLoS Pathog.">
        <title>Leptomonas seymouri: Adaptations to the Dixenous Life Cycle Analyzed by Genome Sequencing, Transcriptome Profiling and Co-infection with Leishmania donovani.</title>
        <authorList>
            <person name="Kraeva N."/>
            <person name="Butenko A."/>
            <person name="Hlavacova J."/>
            <person name="Kostygov A."/>
            <person name="Myskova J."/>
            <person name="Grybchuk D."/>
            <person name="Lestinova T."/>
            <person name="Votypka J."/>
            <person name="Volf P."/>
            <person name="Opperdoes F."/>
            <person name="Flegontov P."/>
            <person name="Lukes J."/>
            <person name="Yurchenko V."/>
        </authorList>
    </citation>
    <scope>NUCLEOTIDE SEQUENCE [LARGE SCALE GENOMIC DNA]</scope>
    <source>
        <strain evidence="1 2">ATCC 30220</strain>
    </source>
</reference>
<keyword evidence="2" id="KW-1185">Reference proteome</keyword>
<organism evidence="1 2">
    <name type="scientific">Leptomonas seymouri</name>
    <dbReference type="NCBI Taxonomy" id="5684"/>
    <lineage>
        <taxon>Eukaryota</taxon>
        <taxon>Discoba</taxon>
        <taxon>Euglenozoa</taxon>
        <taxon>Kinetoplastea</taxon>
        <taxon>Metakinetoplastina</taxon>
        <taxon>Trypanosomatida</taxon>
        <taxon>Trypanosomatidae</taxon>
        <taxon>Leishmaniinae</taxon>
        <taxon>Leptomonas</taxon>
    </lineage>
</organism>
<dbReference type="VEuPathDB" id="TriTrypDB:Lsey_0006_0590"/>
<accession>A0A0N1PFA3</accession>
<dbReference type="OrthoDB" id="264914at2759"/>
<sequence>MPAKTVAEARRCIPSSVLENQLLQAPHKPAALYQVVDWIWSSLVYAATPDNTAENINFASTTPPAFTGMLWEVQTPQQPPHSTFAASSLLYNMTSGVATSVHDEPVMLHFKHAVAGQTAGNGEAIFSDAESEGFQSTTNTFDTTLTVAAAAGLSAITTTTTSVATAPTSVVGSPRSVNSLHTPVAELSPLVLRLLLWWASRPQLPSMHGGASGADGCGAHDSWGPTKGFTGDCTGGDEYVPRQQRRQQEAGEAHQLRLRIAEIFWLLCRRGFGVIVSDALVYGRCHDSSEAATGRCSFVFGSCPDASWRSGTSISAAAPVANMRSSAGGADGGAAELLPGAPRPSGDMLDAAAGTCGVPSRYSLERLLCALVRLQTLQTGTVVSDADVASAGQLLRALLTCPRLHKRIIRLFDSDRPSTKVEKSALESTPSTVLLRSPSIARHLGASEQPLHTQAGAGKLDAAAASSLRLQSFLPALMHPSPIISSEAWRTFGLLLFPSANLTAATRHLLQRTPECPVQHLLASALALPGDEQTSPQDSSVPPPLLQSSHPVARNNALRILHVLCVSKSVSPVCQQLFTQCPALLWRVLKLAAELCKGSPLADMALVRRVLADYVISAVRPSTASRVTTLLTPVQLLLRSNWEALTRLLSSTYAQWGMRDGAALFLEDNGGDSVDAPRDAVDDEADLQRAMQMLQT</sequence>
<dbReference type="EMBL" id="LJSK01000006">
    <property type="protein sequence ID" value="KPI90425.1"/>
    <property type="molecule type" value="Genomic_DNA"/>
</dbReference>
<evidence type="ECO:0000313" key="2">
    <source>
        <dbReference type="Proteomes" id="UP000038009"/>
    </source>
</evidence>
<name>A0A0N1PFA3_LEPSE</name>
<evidence type="ECO:0000313" key="1">
    <source>
        <dbReference type="EMBL" id="KPI90425.1"/>
    </source>
</evidence>
<dbReference type="Proteomes" id="UP000038009">
    <property type="component" value="Unassembled WGS sequence"/>
</dbReference>
<proteinExistence type="predicted"/>